<comment type="caution">
    <text evidence="3">The sequence shown here is derived from an EMBL/GenBank/DDBJ whole genome shotgun (WGS) entry which is preliminary data.</text>
</comment>
<evidence type="ECO:0000259" key="2">
    <source>
        <dbReference type="Pfam" id="PF12158"/>
    </source>
</evidence>
<feature type="transmembrane region" description="Helical" evidence="1">
    <location>
        <begin position="123"/>
        <end position="148"/>
    </location>
</feature>
<evidence type="ECO:0000313" key="4">
    <source>
        <dbReference type="Proteomes" id="UP000886842"/>
    </source>
</evidence>
<keyword evidence="1" id="KW-1133">Transmembrane helix</keyword>
<accession>A0A9D1GWW4</accession>
<dbReference type="AlphaFoldDB" id="A0A9D1GWW4"/>
<dbReference type="InterPro" id="IPR021994">
    <property type="entry name" value="DUF3592"/>
</dbReference>
<dbReference type="EMBL" id="DVLP01000126">
    <property type="protein sequence ID" value="HIT74787.1"/>
    <property type="molecule type" value="Genomic_DNA"/>
</dbReference>
<reference evidence="3" key="1">
    <citation type="submission" date="2020-10" db="EMBL/GenBank/DDBJ databases">
        <authorList>
            <person name="Gilroy R."/>
        </authorList>
    </citation>
    <scope>NUCLEOTIDE SEQUENCE</scope>
    <source>
        <strain evidence="3">ChiGjej1B1-24693</strain>
    </source>
</reference>
<evidence type="ECO:0000313" key="3">
    <source>
        <dbReference type="EMBL" id="HIT74787.1"/>
    </source>
</evidence>
<evidence type="ECO:0000256" key="1">
    <source>
        <dbReference type="SAM" id="Phobius"/>
    </source>
</evidence>
<organism evidence="3 4">
    <name type="scientific">Candidatus Avipropionibacterium avicola</name>
    <dbReference type="NCBI Taxonomy" id="2840701"/>
    <lineage>
        <taxon>Bacteria</taxon>
        <taxon>Bacillati</taxon>
        <taxon>Actinomycetota</taxon>
        <taxon>Actinomycetes</taxon>
        <taxon>Propionibacteriales</taxon>
        <taxon>Propionibacteriaceae</taxon>
        <taxon>Propionibacteriaceae incertae sedis</taxon>
        <taxon>Candidatus Avipropionibacterium</taxon>
    </lineage>
</organism>
<dbReference type="Proteomes" id="UP000886842">
    <property type="component" value="Unassembled WGS sequence"/>
</dbReference>
<keyword evidence="1" id="KW-0472">Membrane</keyword>
<name>A0A9D1GWW4_9ACTN</name>
<proteinExistence type="predicted"/>
<gene>
    <name evidence="3" type="ORF">IAA98_04310</name>
</gene>
<feature type="domain" description="DUF3592" evidence="2">
    <location>
        <begin position="39"/>
        <end position="115"/>
    </location>
</feature>
<protein>
    <submittedName>
        <fullName evidence="3">DUF3592 domain-containing protein</fullName>
    </submittedName>
</protein>
<reference evidence="3" key="2">
    <citation type="journal article" date="2021" name="PeerJ">
        <title>Extensive microbial diversity within the chicken gut microbiome revealed by metagenomics and culture.</title>
        <authorList>
            <person name="Gilroy R."/>
            <person name="Ravi A."/>
            <person name="Getino M."/>
            <person name="Pursley I."/>
            <person name="Horton D.L."/>
            <person name="Alikhan N.F."/>
            <person name="Baker D."/>
            <person name="Gharbi K."/>
            <person name="Hall N."/>
            <person name="Watson M."/>
            <person name="Adriaenssens E.M."/>
            <person name="Foster-Nyarko E."/>
            <person name="Jarju S."/>
            <person name="Secka A."/>
            <person name="Antonio M."/>
            <person name="Oren A."/>
            <person name="Chaudhuri R.R."/>
            <person name="La Ragione R."/>
            <person name="Hildebrand F."/>
            <person name="Pallen M.J."/>
        </authorList>
    </citation>
    <scope>NUCLEOTIDE SEQUENCE</scope>
    <source>
        <strain evidence="3">ChiGjej1B1-24693</strain>
    </source>
</reference>
<dbReference type="Pfam" id="PF12158">
    <property type="entry name" value="DUF3592"/>
    <property type="match status" value="1"/>
</dbReference>
<sequence length="154" mass="16727">MLIFLVVGLGITAAGIYAVIHGRRNNASAAHARKHWTSTRATVLELVAHDERHSDRHPTSQPWWHPVVEFTLGDGRTVRGESTTGARPAPAKVGDVVPILYDPTNPENLVVDRGLARPGMTGIWLNLLGVMMILIGVMAVAIWALLVFGMKVPI</sequence>
<keyword evidence="1" id="KW-0812">Transmembrane</keyword>